<feature type="compositionally biased region" description="Basic and acidic residues" evidence="1">
    <location>
        <begin position="228"/>
        <end position="239"/>
    </location>
</feature>
<feature type="region of interest" description="Disordered" evidence="1">
    <location>
        <begin position="1095"/>
        <end position="1290"/>
    </location>
</feature>
<protein>
    <submittedName>
        <fullName evidence="2">Uncharacterized protein</fullName>
    </submittedName>
</protein>
<feature type="compositionally biased region" description="Low complexity" evidence="1">
    <location>
        <begin position="446"/>
        <end position="457"/>
    </location>
</feature>
<feature type="compositionally biased region" description="Basic and acidic residues" evidence="1">
    <location>
        <begin position="113"/>
        <end position="129"/>
    </location>
</feature>
<feature type="compositionally biased region" description="Polar residues" evidence="1">
    <location>
        <begin position="1179"/>
        <end position="1190"/>
    </location>
</feature>
<dbReference type="EnsemblMetazoa" id="AMEM018148-RA">
    <property type="protein sequence ID" value="AMEM018148-PA"/>
    <property type="gene ID" value="AMEM018148"/>
</dbReference>
<dbReference type="STRING" id="30066.A0A182VNV2"/>
<feature type="compositionally biased region" description="Polar residues" evidence="1">
    <location>
        <begin position="835"/>
        <end position="877"/>
    </location>
</feature>
<feature type="compositionally biased region" description="Low complexity" evidence="1">
    <location>
        <begin position="878"/>
        <end position="907"/>
    </location>
</feature>
<dbReference type="VEuPathDB" id="VectorBase:AMEM018148"/>
<dbReference type="RefSeq" id="XP_041776992.1">
    <property type="nucleotide sequence ID" value="XM_041921058.1"/>
</dbReference>
<feature type="compositionally biased region" description="Polar residues" evidence="1">
    <location>
        <begin position="135"/>
        <end position="145"/>
    </location>
</feature>
<feature type="compositionally biased region" description="Polar residues" evidence="1">
    <location>
        <begin position="1065"/>
        <end position="1078"/>
    </location>
</feature>
<evidence type="ECO:0000256" key="1">
    <source>
        <dbReference type="SAM" id="MobiDB-lite"/>
    </source>
</evidence>
<feature type="compositionally biased region" description="Basic and acidic residues" evidence="1">
    <location>
        <begin position="88"/>
        <end position="98"/>
    </location>
</feature>
<reference evidence="2" key="1">
    <citation type="submission" date="2020-05" db="UniProtKB">
        <authorList>
            <consortium name="EnsemblMetazoa"/>
        </authorList>
    </citation>
    <scope>IDENTIFICATION</scope>
    <source>
        <strain evidence="2">MAF</strain>
    </source>
</reference>
<evidence type="ECO:0000313" key="3">
    <source>
        <dbReference type="Proteomes" id="UP000075903"/>
    </source>
</evidence>
<feature type="region of interest" description="Disordered" evidence="1">
    <location>
        <begin position="1423"/>
        <end position="1444"/>
    </location>
</feature>
<feature type="compositionally biased region" description="Basic and acidic residues" evidence="1">
    <location>
        <begin position="1"/>
        <end position="13"/>
    </location>
</feature>
<feature type="region of interest" description="Disordered" evidence="1">
    <location>
        <begin position="808"/>
        <end position="910"/>
    </location>
</feature>
<feature type="compositionally biased region" description="Low complexity" evidence="1">
    <location>
        <begin position="1280"/>
        <end position="1290"/>
    </location>
</feature>
<feature type="compositionally biased region" description="Basic and acidic residues" evidence="1">
    <location>
        <begin position="290"/>
        <end position="324"/>
    </location>
</feature>
<feature type="compositionally biased region" description="Basic and acidic residues" evidence="1">
    <location>
        <begin position="262"/>
        <end position="274"/>
    </location>
</feature>
<feature type="compositionally biased region" description="Low complexity" evidence="1">
    <location>
        <begin position="1259"/>
        <end position="1271"/>
    </location>
</feature>
<feature type="region of interest" description="Disordered" evidence="1">
    <location>
        <begin position="1059"/>
        <end position="1081"/>
    </location>
</feature>
<keyword evidence="3" id="KW-1185">Reference proteome</keyword>
<feature type="region of interest" description="Disordered" evidence="1">
    <location>
        <begin position="1"/>
        <end position="376"/>
    </location>
</feature>
<dbReference type="Proteomes" id="UP000075903">
    <property type="component" value="Unassembled WGS sequence"/>
</dbReference>
<feature type="compositionally biased region" description="Polar residues" evidence="1">
    <location>
        <begin position="1118"/>
        <end position="1129"/>
    </location>
</feature>
<sequence length="1444" mass="158378">MSPPDKSRNEESAPWKSSKGQGSSRDNGSPESNIVEGSSRRTGALENAPCRSSKGEGASRGSGSPERAPWRLNIDEGSCRGNGSPERAPWRRNTDEGSSRGNGSPEIPPWRLNIDEGPTRSNESPERAPWKSSKGVGSSRGNGSPENAPWRTNKDEGSSPRTGSPENAPWRSSKGEEWSRGNASPERASWKSSKGEGASRGSGSPERAPWKSSKGLGPSRDNGSPERAPWRTYKDEESSRGNGSPERAPWKSSKGEGASRASPDRYRHRNSDRYQKRHQSQNDRYGNRVWRRDSPYSRHSSHEQSRYRSHGSDEKRHHEDERSRTSSNGGGRGSAAYTSRRPWRERRSPGSPRPNRSRWGETSRTNAGKYSHNSRESSAEAFHFFFNQLMKYDKRESNQPQPERPMSFIDKLIADEAMRMLSKAASMQETTYLNVPFKPTEAASLASASADSAATESSKTESEKQADEENQASMRDAAVVNAADSALLQKSAEQVTKKLINQLTTMSKYDLKQIIDNPGGKYETALNRHAQNKLRAEVRKQLKTIGLNELGSASVDGDGSVEPDEAIDANKIPPALLAQIGQALDLDLEDLTHTDSEPFEQVADAAKDSQSVEGNGMLGPIFGTAVPWGTTTQEEMPESSNRTLTKVRVAHKPSPTTPGCKKQKSVPNGNAIICIDDAESPVVTTPPAKAKTPNRKKSPKGKGVNGKGGVQAVSTLKTVDGQINNDVATNIPQESSIRAAPKHKISPKQRNRSKILKVQETPSAYINQLNANSVMESNLPLEEPMRVEKNVPFLRISTVEELNRRLDDHEGAAPIDKEQSADRTEPLASEDVGQLHSNGSTRIETNSDISFNVPLPSQTPTTANADGDDSIQNQLNNADQATDTATEPATTTTTTTTATPPGQEQQQHSNIPIFQRLIERRKKRCKSAIEKHLEDILGKKGDTRIISEDGEVIVDRLRNNDYLAMVCPSLRKALPFAKVQLLPPKDVNRKRKNATTPADAIPAEEQWQIETAPNMTNECSTNPPIVPDTHMGKVPKNKLRWNRWMQANSPDMICNRETAEKNGEPHSTASERISSVSSLPGEDQILNEAYDQYTSKTAEDGGGGGGEPDDGDDVVTSEPVQASPNSSAEANRPCIRVRSASISQEFSTPDTSVVESVLNEHPEERPLADATNHGGSEPPASQQSAATSDSVFEEPVSISNLAAAAEPIVDSKEDIERIPSPEPPLDTSTATEEYILGGDSEQKCVPMETERYGDRSASQEQVQEQAQEQDQPATHRRVATPQPTQQTTRFQPLYEIAERLQSIDAETMDLYNRKAQIDAMIMQLNSERMDINQQLVKLHHTRGEQMNDLRITLLELGMSDSPGGTEVTNQSPTTCHASDVTRNADPVHHTVHQSAPPPAQPQQERTIRRITPIGGNSVLMKIFQRRRAPSERSTEDNPPPNDLA</sequence>
<organism evidence="2 3">
    <name type="scientific">Anopheles merus</name>
    <name type="common">Mosquito</name>
    <dbReference type="NCBI Taxonomy" id="30066"/>
    <lineage>
        <taxon>Eukaryota</taxon>
        <taxon>Metazoa</taxon>
        <taxon>Ecdysozoa</taxon>
        <taxon>Arthropoda</taxon>
        <taxon>Hexapoda</taxon>
        <taxon>Insecta</taxon>
        <taxon>Pterygota</taxon>
        <taxon>Neoptera</taxon>
        <taxon>Endopterygota</taxon>
        <taxon>Diptera</taxon>
        <taxon>Nematocera</taxon>
        <taxon>Culicoidea</taxon>
        <taxon>Culicidae</taxon>
        <taxon>Anophelinae</taxon>
        <taxon>Anopheles</taxon>
    </lineage>
</organism>
<name>A0A182VNV2_ANOME</name>
<feature type="compositionally biased region" description="Polar residues" evidence="1">
    <location>
        <begin position="1140"/>
        <end position="1154"/>
    </location>
</feature>
<dbReference type="VEuPathDB" id="VectorBase:AMEM21_006304"/>
<proteinExistence type="predicted"/>
<feature type="compositionally biased region" description="Polar residues" evidence="1">
    <location>
        <begin position="18"/>
        <end position="36"/>
    </location>
</feature>
<feature type="compositionally biased region" description="Basic and acidic residues" evidence="1">
    <location>
        <begin position="1158"/>
        <end position="1167"/>
    </location>
</feature>
<feature type="compositionally biased region" description="Basic and acidic residues" evidence="1">
    <location>
        <begin position="808"/>
        <end position="825"/>
    </location>
</feature>
<accession>A0A182VNV2</accession>
<feature type="compositionally biased region" description="Basic and acidic residues" evidence="1">
    <location>
        <begin position="1209"/>
        <end position="1219"/>
    </location>
</feature>
<feature type="region of interest" description="Disordered" evidence="1">
    <location>
        <begin position="682"/>
        <end position="710"/>
    </location>
</feature>
<feature type="compositionally biased region" description="Basic and acidic residues" evidence="1">
    <location>
        <begin position="458"/>
        <end position="467"/>
    </location>
</feature>
<dbReference type="GeneID" id="121596271"/>
<dbReference type="KEGG" id="amer:121596271"/>
<evidence type="ECO:0000313" key="2">
    <source>
        <dbReference type="EnsemblMetazoa" id="AMEM018148-PA"/>
    </source>
</evidence>
<feature type="region of interest" description="Disordered" evidence="1">
    <location>
        <begin position="446"/>
        <end position="472"/>
    </location>
</feature>